<evidence type="ECO:0000313" key="1">
    <source>
        <dbReference type="EMBL" id="HJB28997.1"/>
    </source>
</evidence>
<accession>A0A9D2LT71</accession>
<dbReference type="Proteomes" id="UP000823842">
    <property type="component" value="Unassembled WGS sequence"/>
</dbReference>
<dbReference type="EMBL" id="DWYZ01000174">
    <property type="protein sequence ID" value="HJB28997.1"/>
    <property type="molecule type" value="Genomic_DNA"/>
</dbReference>
<proteinExistence type="predicted"/>
<dbReference type="InterPro" id="IPR036390">
    <property type="entry name" value="WH_DNA-bd_sf"/>
</dbReference>
<evidence type="ECO:0000313" key="2">
    <source>
        <dbReference type="Proteomes" id="UP000823842"/>
    </source>
</evidence>
<reference evidence="1" key="1">
    <citation type="journal article" date="2021" name="PeerJ">
        <title>Extensive microbial diversity within the chicken gut microbiome revealed by metagenomics and culture.</title>
        <authorList>
            <person name="Gilroy R."/>
            <person name="Ravi A."/>
            <person name="Getino M."/>
            <person name="Pursley I."/>
            <person name="Horton D.L."/>
            <person name="Alikhan N.F."/>
            <person name="Baker D."/>
            <person name="Gharbi K."/>
            <person name="Hall N."/>
            <person name="Watson M."/>
            <person name="Adriaenssens E.M."/>
            <person name="Foster-Nyarko E."/>
            <person name="Jarju S."/>
            <person name="Secka A."/>
            <person name="Antonio M."/>
            <person name="Oren A."/>
            <person name="Chaudhuri R.R."/>
            <person name="La Ragione R."/>
            <person name="Hildebrand F."/>
            <person name="Pallen M.J."/>
        </authorList>
    </citation>
    <scope>NUCLEOTIDE SEQUENCE</scope>
    <source>
        <strain evidence="1">ChiSjej1B19-5720</strain>
    </source>
</reference>
<dbReference type="Gene3D" id="1.10.10.10">
    <property type="entry name" value="Winged helix-like DNA-binding domain superfamily/Winged helix DNA-binding domain"/>
    <property type="match status" value="1"/>
</dbReference>
<dbReference type="InterPro" id="IPR036388">
    <property type="entry name" value="WH-like_DNA-bd_sf"/>
</dbReference>
<sequence>MIGYVEKNGMITNKEAQKLLDIKESRVLKILRELTNLELLKKEGKSKGTYYILQNKGE</sequence>
<organism evidence="1 2">
    <name type="scientific">Candidatus Blautia faecavium</name>
    <dbReference type="NCBI Taxonomy" id="2838487"/>
    <lineage>
        <taxon>Bacteria</taxon>
        <taxon>Bacillati</taxon>
        <taxon>Bacillota</taxon>
        <taxon>Clostridia</taxon>
        <taxon>Lachnospirales</taxon>
        <taxon>Lachnospiraceae</taxon>
        <taxon>Blautia</taxon>
    </lineage>
</organism>
<gene>
    <name evidence="1" type="ORF">IAA06_09435</name>
</gene>
<comment type="caution">
    <text evidence="1">The sequence shown here is derived from an EMBL/GenBank/DDBJ whole genome shotgun (WGS) entry which is preliminary data.</text>
</comment>
<protein>
    <submittedName>
        <fullName evidence="1">Uncharacterized protein</fullName>
    </submittedName>
</protein>
<name>A0A9D2LT71_9FIRM</name>
<dbReference type="SUPFAM" id="SSF46785">
    <property type="entry name" value="Winged helix' DNA-binding domain"/>
    <property type="match status" value="1"/>
</dbReference>
<dbReference type="AlphaFoldDB" id="A0A9D2LT71"/>
<reference evidence="1" key="2">
    <citation type="submission" date="2021-04" db="EMBL/GenBank/DDBJ databases">
        <authorList>
            <person name="Gilroy R."/>
        </authorList>
    </citation>
    <scope>NUCLEOTIDE SEQUENCE</scope>
    <source>
        <strain evidence="1">ChiSjej1B19-5720</strain>
    </source>
</reference>